<protein>
    <recommendedName>
        <fullName evidence="7">Metalloendopeptidase</fullName>
        <ecNumber evidence="7">3.4.24.-</ecNumber>
    </recommendedName>
</protein>
<organism evidence="9 11">
    <name type="scientific">Rotaria sordida</name>
    <dbReference type="NCBI Taxonomy" id="392033"/>
    <lineage>
        <taxon>Eukaryota</taxon>
        <taxon>Metazoa</taxon>
        <taxon>Spiralia</taxon>
        <taxon>Gnathifera</taxon>
        <taxon>Rotifera</taxon>
        <taxon>Eurotatoria</taxon>
        <taxon>Bdelloidea</taxon>
        <taxon>Philodinida</taxon>
        <taxon>Philodinidae</taxon>
        <taxon>Rotaria</taxon>
    </lineage>
</organism>
<evidence type="ECO:0000313" key="10">
    <source>
        <dbReference type="EMBL" id="CAF1590460.1"/>
    </source>
</evidence>
<dbReference type="Gene3D" id="3.40.390.10">
    <property type="entry name" value="Collagenase (Catalytic Domain)"/>
    <property type="match status" value="1"/>
</dbReference>
<dbReference type="SMART" id="SM00235">
    <property type="entry name" value="ZnMc"/>
    <property type="match status" value="1"/>
</dbReference>
<evidence type="ECO:0000256" key="6">
    <source>
        <dbReference type="PROSITE-ProRule" id="PRU01211"/>
    </source>
</evidence>
<dbReference type="EMBL" id="CAJNOH010003241">
    <property type="protein sequence ID" value="CAF1328940.1"/>
    <property type="molecule type" value="Genomic_DNA"/>
</dbReference>
<dbReference type="GO" id="GO:0004222">
    <property type="term" value="F:metalloendopeptidase activity"/>
    <property type="evidence" value="ECO:0007669"/>
    <property type="project" value="UniProtKB-UniRule"/>
</dbReference>
<comment type="caution">
    <text evidence="6">Lacks conserved residue(s) required for the propagation of feature annotation.</text>
</comment>
<accession>A0A815FNZ7</accession>
<evidence type="ECO:0000313" key="11">
    <source>
        <dbReference type="Proteomes" id="UP000663854"/>
    </source>
</evidence>
<feature type="domain" description="Peptidase M12A" evidence="8">
    <location>
        <begin position="56"/>
        <end position="231"/>
    </location>
</feature>
<dbReference type="SUPFAM" id="SSF55486">
    <property type="entry name" value="Metalloproteases ('zincins'), catalytic domain"/>
    <property type="match status" value="1"/>
</dbReference>
<evidence type="ECO:0000256" key="3">
    <source>
        <dbReference type="ARBA" id="ARBA00022801"/>
    </source>
</evidence>
<evidence type="ECO:0000313" key="9">
    <source>
        <dbReference type="EMBL" id="CAF1328940.1"/>
    </source>
</evidence>
<reference evidence="9" key="1">
    <citation type="submission" date="2021-02" db="EMBL/GenBank/DDBJ databases">
        <authorList>
            <person name="Nowell W R."/>
        </authorList>
    </citation>
    <scope>NUCLEOTIDE SEQUENCE</scope>
</reference>
<dbReference type="Pfam" id="PF01400">
    <property type="entry name" value="Astacin"/>
    <property type="match status" value="1"/>
</dbReference>
<dbReference type="AlphaFoldDB" id="A0A815FNZ7"/>
<dbReference type="InterPro" id="IPR001506">
    <property type="entry name" value="Peptidase_M12A"/>
</dbReference>
<dbReference type="GO" id="GO:0008270">
    <property type="term" value="F:zinc ion binding"/>
    <property type="evidence" value="ECO:0007669"/>
    <property type="project" value="UniProtKB-UniRule"/>
</dbReference>
<keyword evidence="1 6" id="KW-0645">Protease</keyword>
<dbReference type="InterPro" id="IPR006026">
    <property type="entry name" value="Peptidase_Metallo"/>
</dbReference>
<keyword evidence="4 6" id="KW-0862">Zinc</keyword>
<sequence>MFASVSILYFVILLTFENTIDGRSVTIPTQANRTFIRNSDLFGGDILLRPQQLKNRAITTTRSDAQWPNGIIPYTWKSETCDSEGKNCIYADIPSHSPSEQETILLAMRRIEEATAIDGCWAHLGYYSGSESLVSLGPGCVNQGTITHELMHTLDFLHEHQRSDRDQYIQINWENIAENWKGSFEIDRGMVVKQGTPYDYNSVTHYSGWAASKNGERTMESKPPGKPLGEV</sequence>
<evidence type="ECO:0000256" key="1">
    <source>
        <dbReference type="ARBA" id="ARBA00022670"/>
    </source>
</evidence>
<feature type="binding site" evidence="6">
    <location>
        <position position="152"/>
    </location>
    <ligand>
        <name>Zn(2+)</name>
        <dbReference type="ChEBI" id="CHEBI:29105"/>
        <note>catalytic</note>
    </ligand>
</feature>
<dbReference type="EC" id="3.4.24.-" evidence="7"/>
<dbReference type="EMBL" id="CAJNOL010004550">
    <property type="protein sequence ID" value="CAF1590460.1"/>
    <property type="molecule type" value="Genomic_DNA"/>
</dbReference>
<feature type="chain" id="PRO_5035953186" description="Metalloendopeptidase" evidence="7">
    <location>
        <begin position="23"/>
        <end position="231"/>
    </location>
</feature>
<dbReference type="PANTHER" id="PTHR10127">
    <property type="entry name" value="DISCOIDIN, CUB, EGF, LAMININ , AND ZINC METALLOPROTEASE DOMAIN CONTAINING"/>
    <property type="match status" value="1"/>
</dbReference>
<dbReference type="Proteomes" id="UP000663854">
    <property type="component" value="Unassembled WGS sequence"/>
</dbReference>
<dbReference type="PRINTS" id="PR00480">
    <property type="entry name" value="ASTACIN"/>
</dbReference>
<keyword evidence="3 6" id="KW-0378">Hydrolase</keyword>
<proteinExistence type="predicted"/>
<feature type="signal peptide" evidence="7">
    <location>
        <begin position="1"/>
        <end position="22"/>
    </location>
</feature>
<dbReference type="PANTHER" id="PTHR10127:SF780">
    <property type="entry name" value="METALLOENDOPEPTIDASE"/>
    <property type="match status" value="1"/>
</dbReference>
<dbReference type="PROSITE" id="PS51864">
    <property type="entry name" value="ASTACIN"/>
    <property type="match status" value="1"/>
</dbReference>
<evidence type="ECO:0000259" key="8">
    <source>
        <dbReference type="PROSITE" id="PS51864"/>
    </source>
</evidence>
<comment type="caution">
    <text evidence="9">The sequence shown here is derived from an EMBL/GenBank/DDBJ whole genome shotgun (WGS) entry which is preliminary data.</text>
</comment>
<name>A0A815FNZ7_9BILA</name>
<dbReference type="GO" id="GO:0006508">
    <property type="term" value="P:proteolysis"/>
    <property type="evidence" value="ECO:0007669"/>
    <property type="project" value="UniProtKB-KW"/>
</dbReference>
<evidence type="ECO:0000256" key="7">
    <source>
        <dbReference type="RuleBase" id="RU361183"/>
    </source>
</evidence>
<keyword evidence="2 6" id="KW-0479">Metal-binding</keyword>
<feature type="binding site" evidence="6">
    <location>
        <position position="158"/>
    </location>
    <ligand>
        <name>Zn(2+)</name>
        <dbReference type="ChEBI" id="CHEBI:29105"/>
        <note>catalytic</note>
    </ligand>
</feature>
<dbReference type="Proteomes" id="UP000663870">
    <property type="component" value="Unassembled WGS sequence"/>
</dbReference>
<keyword evidence="12" id="KW-1185">Reference proteome</keyword>
<dbReference type="InterPro" id="IPR024079">
    <property type="entry name" value="MetalloPept_cat_dom_sf"/>
</dbReference>
<gene>
    <name evidence="10" type="ORF">JXQ802_LOCUS47175</name>
    <name evidence="9" type="ORF">PYM288_LOCUS31308</name>
</gene>
<evidence type="ECO:0000256" key="5">
    <source>
        <dbReference type="ARBA" id="ARBA00023049"/>
    </source>
</evidence>
<comment type="cofactor">
    <cofactor evidence="6 7">
        <name>Zn(2+)</name>
        <dbReference type="ChEBI" id="CHEBI:29105"/>
    </cofactor>
    <text evidence="6 7">Binds 1 zinc ion per subunit.</text>
</comment>
<feature type="active site" evidence="6">
    <location>
        <position position="149"/>
    </location>
</feature>
<keyword evidence="7" id="KW-0732">Signal</keyword>
<evidence type="ECO:0000313" key="12">
    <source>
        <dbReference type="Proteomes" id="UP000663870"/>
    </source>
</evidence>
<keyword evidence="5 6" id="KW-0482">Metalloprotease</keyword>
<feature type="binding site" evidence="6">
    <location>
        <position position="148"/>
    </location>
    <ligand>
        <name>Zn(2+)</name>
        <dbReference type="ChEBI" id="CHEBI:29105"/>
        <note>catalytic</note>
    </ligand>
</feature>
<evidence type="ECO:0000256" key="4">
    <source>
        <dbReference type="ARBA" id="ARBA00022833"/>
    </source>
</evidence>
<evidence type="ECO:0000256" key="2">
    <source>
        <dbReference type="ARBA" id="ARBA00022723"/>
    </source>
</evidence>